<dbReference type="Proteomes" id="UP001596457">
    <property type="component" value="Unassembled WGS sequence"/>
</dbReference>
<dbReference type="EMBL" id="JBHTBZ010000062">
    <property type="protein sequence ID" value="MFC7462305.1"/>
    <property type="molecule type" value="Genomic_DNA"/>
</dbReference>
<evidence type="ECO:0000313" key="1">
    <source>
        <dbReference type="EMBL" id="MFC7462305.1"/>
    </source>
</evidence>
<accession>A0ABW2SGP5</accession>
<reference evidence="2" key="1">
    <citation type="journal article" date="2019" name="Int. J. Syst. Evol. Microbiol.">
        <title>The Global Catalogue of Microorganisms (GCM) 10K type strain sequencing project: providing services to taxonomists for standard genome sequencing and annotation.</title>
        <authorList>
            <consortium name="The Broad Institute Genomics Platform"/>
            <consortium name="The Broad Institute Genome Sequencing Center for Infectious Disease"/>
            <person name="Wu L."/>
            <person name="Ma J."/>
        </authorList>
    </citation>
    <scope>NUCLEOTIDE SEQUENCE [LARGE SCALE GENOMIC DNA]</scope>
    <source>
        <strain evidence="2">CCUG 53903</strain>
    </source>
</reference>
<name>A0ABW2SGP5_9BURK</name>
<gene>
    <name evidence="1" type="primary">trfA</name>
    <name evidence="1" type="ORF">ACFQU0_17905</name>
</gene>
<protein>
    <submittedName>
        <fullName evidence="1">Plasmid replication initiator TrfA</fullName>
    </submittedName>
</protein>
<comment type="caution">
    <text evidence="1">The sequence shown here is derived from an EMBL/GenBank/DDBJ whole genome shotgun (WGS) entry which is preliminary data.</text>
</comment>
<dbReference type="RefSeq" id="WP_382203095.1">
    <property type="nucleotide sequence ID" value="NZ_JBHTBZ010000062.1"/>
</dbReference>
<dbReference type="Pfam" id="PF07042">
    <property type="entry name" value="TrfA"/>
    <property type="match status" value="1"/>
</dbReference>
<dbReference type="InterPro" id="IPR010751">
    <property type="entry name" value="TrfA"/>
</dbReference>
<sequence length="280" mass="32112">MTPMSSRHSSTVTVSQEQLPIWPNDLRGLPNAFARSALFNVANARKGARTNLKRHKVAALQGTSIDYTGEELRQDDEDCFLQILHLARMQEIGSEVRFTAYAMITELGWTRNSGSYQRLVDCLNRLNATAVAVTVTREGGAVVENYTGSLIRSFRWREANGDAPLREWTVLLEREIIALFGPQSYTRLDWKMRMRLAPMEKWLHSFYHTHRHPLKISVATLHRLSGSEIPEKEMRKFRYKLKKALATLVEQGFFIKAYIDPAADLVVVQRNLTHQSIVER</sequence>
<evidence type="ECO:0000313" key="2">
    <source>
        <dbReference type="Proteomes" id="UP001596457"/>
    </source>
</evidence>
<keyword evidence="2" id="KW-1185">Reference proteome</keyword>
<organism evidence="1 2">
    <name type="scientific">Hydrogenophaga defluvii</name>
    <dbReference type="NCBI Taxonomy" id="249410"/>
    <lineage>
        <taxon>Bacteria</taxon>
        <taxon>Pseudomonadati</taxon>
        <taxon>Pseudomonadota</taxon>
        <taxon>Betaproteobacteria</taxon>
        <taxon>Burkholderiales</taxon>
        <taxon>Comamonadaceae</taxon>
        <taxon>Hydrogenophaga</taxon>
    </lineage>
</organism>
<proteinExistence type="predicted"/>